<dbReference type="STRING" id="595434.RISK_002034"/>
<comment type="caution">
    <text evidence="2">The sequence shown here is derived from an EMBL/GenBank/DDBJ whole genome shotgun (WGS) entry which is preliminary data.</text>
</comment>
<protein>
    <submittedName>
        <fullName evidence="2">Uncharacterized protein</fullName>
    </submittedName>
</protein>
<name>A0A0J1BIA3_RHOIS</name>
<dbReference type="EMBL" id="LECT01000016">
    <property type="protein sequence ID" value="KLU06183.1"/>
    <property type="molecule type" value="Genomic_DNA"/>
</dbReference>
<keyword evidence="3" id="KW-1185">Reference proteome</keyword>
<gene>
    <name evidence="2" type="ORF">RISK_002034</name>
</gene>
<organism evidence="2 3">
    <name type="scientific">Rhodopirellula islandica</name>
    <dbReference type="NCBI Taxonomy" id="595434"/>
    <lineage>
        <taxon>Bacteria</taxon>
        <taxon>Pseudomonadati</taxon>
        <taxon>Planctomycetota</taxon>
        <taxon>Planctomycetia</taxon>
        <taxon>Pirellulales</taxon>
        <taxon>Pirellulaceae</taxon>
        <taxon>Rhodopirellula</taxon>
    </lineage>
</organism>
<evidence type="ECO:0000313" key="3">
    <source>
        <dbReference type="Proteomes" id="UP000036367"/>
    </source>
</evidence>
<evidence type="ECO:0000313" key="2">
    <source>
        <dbReference type="EMBL" id="KLU06183.1"/>
    </source>
</evidence>
<accession>A0A0J1BIA3</accession>
<evidence type="ECO:0000256" key="1">
    <source>
        <dbReference type="SAM" id="MobiDB-lite"/>
    </source>
</evidence>
<feature type="region of interest" description="Disordered" evidence="1">
    <location>
        <begin position="1"/>
        <end position="30"/>
    </location>
</feature>
<dbReference type="Proteomes" id="UP000036367">
    <property type="component" value="Unassembled WGS sequence"/>
</dbReference>
<dbReference type="PATRIC" id="fig|595434.4.peg.1948"/>
<dbReference type="AlphaFoldDB" id="A0A0J1BIA3"/>
<feature type="compositionally biased region" description="Polar residues" evidence="1">
    <location>
        <begin position="1"/>
        <end position="12"/>
    </location>
</feature>
<proteinExistence type="predicted"/>
<sequence>MTVGQRQTLPEQTTRHKTASEAGGGNENEFASIIHLDVHRRSEMTWSNQKGAGHE</sequence>
<reference evidence="2" key="1">
    <citation type="submission" date="2015-05" db="EMBL/GenBank/DDBJ databases">
        <title>Permanent draft genome of Rhodopirellula islandicus K833.</title>
        <authorList>
            <person name="Kizina J."/>
            <person name="Richter M."/>
            <person name="Glockner F.O."/>
            <person name="Harder J."/>
        </authorList>
    </citation>
    <scope>NUCLEOTIDE SEQUENCE [LARGE SCALE GENOMIC DNA]</scope>
    <source>
        <strain evidence="2">K833</strain>
    </source>
</reference>